<dbReference type="InterPro" id="IPR011991">
    <property type="entry name" value="ArsR-like_HTH"/>
</dbReference>
<dbReference type="InterPro" id="IPR001845">
    <property type="entry name" value="HTH_ArsR_DNA-bd_dom"/>
</dbReference>
<comment type="caution">
    <text evidence="5">The sequence shown here is derived from an EMBL/GenBank/DDBJ whole genome shotgun (WGS) entry which is preliminary data.</text>
</comment>
<feature type="domain" description="HTH arsR-type" evidence="4">
    <location>
        <begin position="238"/>
        <end position="313"/>
    </location>
</feature>
<evidence type="ECO:0000313" key="5">
    <source>
        <dbReference type="EMBL" id="GAA2055007.1"/>
    </source>
</evidence>
<evidence type="ECO:0000256" key="1">
    <source>
        <dbReference type="ARBA" id="ARBA00023015"/>
    </source>
</evidence>
<dbReference type="InterPro" id="IPR051011">
    <property type="entry name" value="Metal_resp_trans_reg"/>
</dbReference>
<dbReference type="PANTHER" id="PTHR43132:SF8">
    <property type="entry name" value="HTH-TYPE TRANSCRIPTIONAL REGULATOR KMTR"/>
    <property type="match status" value="1"/>
</dbReference>
<evidence type="ECO:0000256" key="2">
    <source>
        <dbReference type="ARBA" id="ARBA00023125"/>
    </source>
</evidence>
<evidence type="ECO:0000313" key="6">
    <source>
        <dbReference type="Proteomes" id="UP001500751"/>
    </source>
</evidence>
<keyword evidence="2" id="KW-0238">DNA-binding</keyword>
<gene>
    <name evidence="5" type="ORF">GCM10009839_74330</name>
</gene>
<dbReference type="Gene3D" id="1.10.10.10">
    <property type="entry name" value="Winged helix-like DNA-binding domain superfamily/Winged helix DNA-binding domain"/>
    <property type="match status" value="1"/>
</dbReference>
<dbReference type="InterPro" id="IPR036390">
    <property type="entry name" value="WH_DNA-bd_sf"/>
</dbReference>
<dbReference type="InterPro" id="IPR036388">
    <property type="entry name" value="WH-like_DNA-bd_sf"/>
</dbReference>
<organism evidence="5 6">
    <name type="scientific">Catenulispora yoronensis</name>
    <dbReference type="NCBI Taxonomy" id="450799"/>
    <lineage>
        <taxon>Bacteria</taxon>
        <taxon>Bacillati</taxon>
        <taxon>Actinomycetota</taxon>
        <taxon>Actinomycetes</taxon>
        <taxon>Catenulisporales</taxon>
        <taxon>Catenulisporaceae</taxon>
        <taxon>Catenulispora</taxon>
    </lineage>
</organism>
<name>A0ABP5GRH8_9ACTN</name>
<evidence type="ECO:0000256" key="3">
    <source>
        <dbReference type="ARBA" id="ARBA00023163"/>
    </source>
</evidence>
<dbReference type="Proteomes" id="UP001500751">
    <property type="component" value="Unassembled WGS sequence"/>
</dbReference>
<dbReference type="RefSeq" id="WP_344670400.1">
    <property type="nucleotide sequence ID" value="NZ_BAAAQN010000060.1"/>
</dbReference>
<proteinExistence type="predicted"/>
<keyword evidence="3" id="KW-0804">Transcription</keyword>
<dbReference type="SMART" id="SM00418">
    <property type="entry name" value="HTH_ARSR"/>
    <property type="match status" value="1"/>
</dbReference>
<protein>
    <recommendedName>
        <fullName evidence="4">HTH arsR-type domain-containing protein</fullName>
    </recommendedName>
</protein>
<sequence>METIDYRAEDLSDARFVVSPLGHLIHGVHDGPCSRHSPWRRRWWTRARRQVSASSGRLIPLINRAHPDAPAFLPLAIAGPDPAPAFEQELDQLRATPPHLLGFRLATAAARTDDADRLIRGLRNQEDAAMRAVVDGLLALYRAALMPDWPEISQRLHRDVAAHQRQEQRTGTQAMLTNLHPDIAWRAVGEPALGSLILSPCLFGQQRAHAGPGSDGSRVVIYPAAEPDPGGPGGPADDHLAALLGPGRAAALRALRTPSSTSGLARRLAISVPMASTHAALLRNAGLVATTRDGKSVRHELTPVGQQLVELNP</sequence>
<dbReference type="PANTHER" id="PTHR43132">
    <property type="entry name" value="ARSENICAL RESISTANCE OPERON REPRESSOR ARSR-RELATED"/>
    <property type="match status" value="1"/>
</dbReference>
<reference evidence="6" key="1">
    <citation type="journal article" date="2019" name="Int. J. Syst. Evol. Microbiol.">
        <title>The Global Catalogue of Microorganisms (GCM) 10K type strain sequencing project: providing services to taxonomists for standard genome sequencing and annotation.</title>
        <authorList>
            <consortium name="The Broad Institute Genomics Platform"/>
            <consortium name="The Broad Institute Genome Sequencing Center for Infectious Disease"/>
            <person name="Wu L."/>
            <person name="Ma J."/>
        </authorList>
    </citation>
    <scope>NUCLEOTIDE SEQUENCE [LARGE SCALE GENOMIC DNA]</scope>
    <source>
        <strain evidence="6">JCM 16014</strain>
    </source>
</reference>
<accession>A0ABP5GRH8</accession>
<dbReference type="EMBL" id="BAAAQN010000060">
    <property type="protein sequence ID" value="GAA2055007.1"/>
    <property type="molecule type" value="Genomic_DNA"/>
</dbReference>
<keyword evidence="1" id="KW-0805">Transcription regulation</keyword>
<dbReference type="SUPFAM" id="SSF46785">
    <property type="entry name" value="Winged helix' DNA-binding domain"/>
    <property type="match status" value="1"/>
</dbReference>
<dbReference type="CDD" id="cd00090">
    <property type="entry name" value="HTH_ARSR"/>
    <property type="match status" value="1"/>
</dbReference>
<keyword evidence="6" id="KW-1185">Reference proteome</keyword>
<evidence type="ECO:0000259" key="4">
    <source>
        <dbReference type="SMART" id="SM00418"/>
    </source>
</evidence>